<accession>A0A1J9QTN3</accession>
<evidence type="ECO:0000256" key="9">
    <source>
        <dbReference type="RuleBase" id="RU364126"/>
    </source>
</evidence>
<comment type="similarity">
    <text evidence="2">Belongs to the IPK1 type 1 family.</text>
</comment>
<keyword evidence="12" id="KW-1185">Reference proteome</keyword>
<feature type="region of interest" description="Disordered" evidence="10">
    <location>
        <begin position="31"/>
        <end position="52"/>
    </location>
</feature>
<evidence type="ECO:0000256" key="8">
    <source>
        <dbReference type="ARBA" id="ARBA00022840"/>
    </source>
</evidence>
<dbReference type="OrthoDB" id="272370at2759"/>
<dbReference type="STRING" id="236234.A0A1J9QTN3"/>
<dbReference type="RefSeq" id="XP_020127606.1">
    <property type="nucleotide sequence ID" value="XM_020276538.1"/>
</dbReference>
<name>A0A1J9QTN3_9PEZI</name>
<dbReference type="GO" id="GO:0035299">
    <property type="term" value="F:inositol-1,3,4,5,6-pentakisphosphate 2-kinase activity"/>
    <property type="evidence" value="ECO:0007669"/>
    <property type="project" value="UniProtKB-EC"/>
</dbReference>
<dbReference type="PANTHER" id="PTHR14456:SF2">
    <property type="entry name" value="INOSITOL-PENTAKISPHOSPHATE 2-KINASE"/>
    <property type="match status" value="1"/>
</dbReference>
<dbReference type="GO" id="GO:0032958">
    <property type="term" value="P:inositol phosphate biosynthetic process"/>
    <property type="evidence" value="ECO:0007669"/>
    <property type="project" value="TreeGrafter"/>
</dbReference>
<reference evidence="11 12" key="1">
    <citation type="submission" date="2016-10" db="EMBL/GenBank/DDBJ databases">
        <title>Proteomics and genomics reveal pathogen-plant mechanisms compatible with a hemibiotrophic lifestyle of Diplodia corticola.</title>
        <authorList>
            <person name="Fernandes I."/>
            <person name="De Jonge R."/>
            <person name="Van De Peer Y."/>
            <person name="Devreese B."/>
            <person name="Alves A."/>
            <person name="Esteves A.C."/>
        </authorList>
    </citation>
    <scope>NUCLEOTIDE SEQUENCE [LARGE SCALE GENOMIC DNA]</scope>
    <source>
        <strain evidence="11 12">CBS 112549</strain>
    </source>
</reference>
<dbReference type="EC" id="2.7.1.158" evidence="3 9"/>
<dbReference type="PANTHER" id="PTHR14456">
    <property type="entry name" value="INOSITOL POLYPHOSPHATE KINASE 1"/>
    <property type="match status" value="1"/>
</dbReference>
<evidence type="ECO:0000256" key="2">
    <source>
        <dbReference type="ARBA" id="ARBA00008305"/>
    </source>
</evidence>
<sequence>MEGARTDQNTPCQFSASSTTFLAAPAADTIAPAPAPKIRHTTRPSSQTQHHVQLCKAAHSTTSLPQPHRSTPATQTMVIRAKLARQPPCMSSALSASLNPMDVELRFRTEGNANVIFRIAALHPPRDACLDELQLNARDADVHGVLEPDWRHSDRPFEQRRFNREMRKKRRELLGAYADTGLQRAHDFIRAVNQHNLTGQGDTLLRLKKEMPFYQDDETTYNFYINTVADWIPPRHLVEQDLIDIGNDIIDQCNTELRHQERKGKRDANRHGTSLHATNKALVLRDMESDDPQMSVTLEFKPKWLWQSPHAPEGATRCRTCALRAKRNSEGKKESKTHGVQCPLSLATGEPTLVKDAIEMLINNHENYVGCRPGWLQPQRTRRSSTFPLQRPAPKSREDLIAILHDHFQKKPDGTKGEGYRVLEGLRNLQRMLDPRGILSYEGDPPDDFLLAMTLRDCSLYVQVHWDSRRVESRLGDLDPKVARGGKLEQWRETERGLLNGGWYFARPGDETCLLSRRDRPSPTRRPSRAPT</sequence>
<dbReference type="InterPro" id="IPR009286">
    <property type="entry name" value="Ins_P5_2-kin"/>
</dbReference>
<dbReference type="Proteomes" id="UP000183809">
    <property type="component" value="Unassembled WGS sequence"/>
</dbReference>
<dbReference type="AlphaFoldDB" id="A0A1J9QTN3"/>
<protein>
    <recommendedName>
        <fullName evidence="4 9">Inositol-pentakisphosphate 2-kinase</fullName>
        <ecNumber evidence="3 9">2.7.1.158</ecNumber>
    </recommendedName>
</protein>
<evidence type="ECO:0000256" key="6">
    <source>
        <dbReference type="ARBA" id="ARBA00022741"/>
    </source>
</evidence>
<evidence type="ECO:0000256" key="5">
    <source>
        <dbReference type="ARBA" id="ARBA00022679"/>
    </source>
</evidence>
<dbReference type="GeneID" id="31016799"/>
<keyword evidence="6 9" id="KW-0547">Nucleotide-binding</keyword>
<evidence type="ECO:0000256" key="1">
    <source>
        <dbReference type="ARBA" id="ARBA00003979"/>
    </source>
</evidence>
<dbReference type="GO" id="GO:0005634">
    <property type="term" value="C:nucleus"/>
    <property type="evidence" value="ECO:0007669"/>
    <property type="project" value="TreeGrafter"/>
</dbReference>
<proteinExistence type="inferred from homology"/>
<comment type="function">
    <text evidence="1">Has kinase activity and phosphorylates inositol-1,3,4,5,6-pentakisphosphate (Ins(1,3,4,5,6)P5) to produce 1,2,3,4,5,6-hexakisphosphate (InsP6), also known as phytate.</text>
</comment>
<evidence type="ECO:0000256" key="7">
    <source>
        <dbReference type="ARBA" id="ARBA00022777"/>
    </source>
</evidence>
<dbReference type="GO" id="GO:0005524">
    <property type="term" value="F:ATP binding"/>
    <property type="evidence" value="ECO:0007669"/>
    <property type="project" value="UniProtKB-KW"/>
</dbReference>
<dbReference type="Pfam" id="PF06090">
    <property type="entry name" value="Ins_P5_2-kin"/>
    <property type="match status" value="1"/>
</dbReference>
<keyword evidence="7 9" id="KW-0418">Kinase</keyword>
<comment type="catalytic activity">
    <reaction evidence="9">
        <text>1D-myo-inositol 1,3,4,5,6-pentakisphosphate + ATP = 1D-myo-inositol hexakisphosphate + ADP + H(+)</text>
        <dbReference type="Rhea" id="RHEA:20313"/>
        <dbReference type="ChEBI" id="CHEBI:15378"/>
        <dbReference type="ChEBI" id="CHEBI:30616"/>
        <dbReference type="ChEBI" id="CHEBI:57733"/>
        <dbReference type="ChEBI" id="CHEBI:58130"/>
        <dbReference type="ChEBI" id="CHEBI:456216"/>
        <dbReference type="EC" id="2.7.1.158"/>
    </reaction>
</comment>
<comment type="domain">
    <text evidence="9">The EXKPK motif is conserved in inositol-pentakisphosphate 2-kinases of both family 1 and 2.</text>
</comment>
<evidence type="ECO:0000256" key="3">
    <source>
        <dbReference type="ARBA" id="ARBA00012023"/>
    </source>
</evidence>
<comment type="caution">
    <text evidence="11">The sequence shown here is derived from an EMBL/GenBank/DDBJ whole genome shotgun (WGS) entry which is preliminary data.</text>
</comment>
<comment type="function">
    <text evidence="9">Phosphorylates Ins(1,3,4,5,6)P5 at position 2 to form Ins(1,2,3,4,5,6)P6 (InsP6 or phytate).</text>
</comment>
<keyword evidence="5 9" id="KW-0808">Transferase</keyword>
<evidence type="ECO:0000313" key="11">
    <source>
        <dbReference type="EMBL" id="OJD31346.1"/>
    </source>
</evidence>
<gene>
    <name evidence="11" type="ORF">BKCO1_4900026</name>
</gene>
<evidence type="ECO:0000256" key="10">
    <source>
        <dbReference type="SAM" id="MobiDB-lite"/>
    </source>
</evidence>
<evidence type="ECO:0000313" key="12">
    <source>
        <dbReference type="Proteomes" id="UP000183809"/>
    </source>
</evidence>
<evidence type="ECO:0000256" key="4">
    <source>
        <dbReference type="ARBA" id="ARBA00014846"/>
    </source>
</evidence>
<organism evidence="11 12">
    <name type="scientific">Diplodia corticola</name>
    <dbReference type="NCBI Taxonomy" id="236234"/>
    <lineage>
        <taxon>Eukaryota</taxon>
        <taxon>Fungi</taxon>
        <taxon>Dikarya</taxon>
        <taxon>Ascomycota</taxon>
        <taxon>Pezizomycotina</taxon>
        <taxon>Dothideomycetes</taxon>
        <taxon>Dothideomycetes incertae sedis</taxon>
        <taxon>Botryosphaeriales</taxon>
        <taxon>Botryosphaeriaceae</taxon>
        <taxon>Diplodia</taxon>
    </lineage>
</organism>
<keyword evidence="8 9" id="KW-0067">ATP-binding</keyword>
<dbReference type="EMBL" id="MNUE01000049">
    <property type="protein sequence ID" value="OJD31346.1"/>
    <property type="molecule type" value="Genomic_DNA"/>
</dbReference>